<evidence type="ECO:0000313" key="5">
    <source>
        <dbReference type="Proteomes" id="UP001303001"/>
    </source>
</evidence>
<evidence type="ECO:0000313" key="4">
    <source>
        <dbReference type="EMBL" id="WNM38573.1"/>
    </source>
</evidence>
<dbReference type="HAMAP" id="MF_00612">
    <property type="entry name" value="UPF0225"/>
    <property type="match status" value="1"/>
</dbReference>
<protein>
    <recommendedName>
        <fullName evidence="2">UPF0225 protein RMN56_26090</fullName>
    </recommendedName>
</protein>
<dbReference type="SUPFAM" id="SSF103642">
    <property type="entry name" value="Sec-C motif"/>
    <property type="match status" value="1"/>
</dbReference>
<comment type="similarity">
    <text evidence="1 2">Belongs to the UPF0225 family.</text>
</comment>
<dbReference type="Proteomes" id="UP001303001">
    <property type="component" value="Chromosome"/>
</dbReference>
<proteinExistence type="inferred from homology"/>
<evidence type="ECO:0000256" key="2">
    <source>
        <dbReference type="HAMAP-Rule" id="MF_00612"/>
    </source>
</evidence>
<organism evidence="4 5">
    <name type="scientific">Micromonospora halotolerans</name>
    <dbReference type="NCBI Taxonomy" id="709879"/>
    <lineage>
        <taxon>Bacteria</taxon>
        <taxon>Bacillati</taxon>
        <taxon>Actinomycetota</taxon>
        <taxon>Actinomycetes</taxon>
        <taxon>Micromonosporales</taxon>
        <taxon>Micromonosporaceae</taxon>
        <taxon>Micromonospora</taxon>
    </lineage>
</organism>
<dbReference type="InterPro" id="IPR032710">
    <property type="entry name" value="NTF2-like_dom_sf"/>
</dbReference>
<reference evidence="4 5" key="1">
    <citation type="submission" date="2023-09" db="EMBL/GenBank/DDBJ databases">
        <title>Micromonospora halotolerans DSM 45598 genome sequence.</title>
        <authorList>
            <person name="Mo P."/>
        </authorList>
    </citation>
    <scope>NUCLEOTIDE SEQUENCE [LARGE SCALE GENOMIC DNA]</scope>
    <source>
        <strain evidence="4 5">DSM 45598</strain>
    </source>
</reference>
<gene>
    <name evidence="4" type="ORF">RMN56_26090</name>
</gene>
<feature type="domain" description="YchJ-like middle NTF2-like" evidence="3">
    <location>
        <begin position="42"/>
        <end position="136"/>
    </location>
</feature>
<accession>A0ABY9ZTW2</accession>
<dbReference type="RefSeq" id="WP_313720255.1">
    <property type="nucleotide sequence ID" value="NZ_CP134876.1"/>
</dbReference>
<dbReference type="Pfam" id="PF02810">
    <property type="entry name" value="SEC-C"/>
    <property type="match status" value="1"/>
</dbReference>
<dbReference type="InterPro" id="IPR004027">
    <property type="entry name" value="SEC_C_motif"/>
</dbReference>
<dbReference type="Pfam" id="PF17775">
    <property type="entry name" value="YchJ_M-like"/>
    <property type="match status" value="1"/>
</dbReference>
<dbReference type="Gene3D" id="3.10.450.50">
    <property type="match status" value="1"/>
</dbReference>
<evidence type="ECO:0000259" key="3">
    <source>
        <dbReference type="Pfam" id="PF17775"/>
    </source>
</evidence>
<dbReference type="PANTHER" id="PTHR33747">
    <property type="entry name" value="UPF0225 PROTEIN SCO1677"/>
    <property type="match status" value="1"/>
</dbReference>
<dbReference type="EMBL" id="CP134876">
    <property type="protein sequence ID" value="WNM38573.1"/>
    <property type="molecule type" value="Genomic_DNA"/>
</dbReference>
<dbReference type="InterPro" id="IPR023006">
    <property type="entry name" value="YchJ-like"/>
</dbReference>
<dbReference type="PANTHER" id="PTHR33747:SF1">
    <property type="entry name" value="ADENYLATE CYCLASE-ASSOCIATED CAP C-TERMINAL DOMAIN-CONTAINING PROTEIN"/>
    <property type="match status" value="1"/>
</dbReference>
<keyword evidence="5" id="KW-1185">Reference proteome</keyword>
<name>A0ABY9ZTW2_9ACTN</name>
<sequence length="139" mass="15195">MAKRGARRSADDPTSGPCPCGSGLPYADCCGPVHRGVAPAATAEALMRSRYSAFAVGDAAHLLRTWHSTTRPPRLELDPGTRWTRLEVLDTGRGGLFDTEGTVRFRAHYREAGRPGTVAEHSRFVREDGRWVYLDASPD</sequence>
<dbReference type="SUPFAM" id="SSF54427">
    <property type="entry name" value="NTF2-like"/>
    <property type="match status" value="1"/>
</dbReference>
<dbReference type="InterPro" id="IPR048469">
    <property type="entry name" value="YchJ-like_M"/>
</dbReference>
<evidence type="ECO:0000256" key="1">
    <source>
        <dbReference type="ARBA" id="ARBA00010839"/>
    </source>
</evidence>